<accession>T2JSN6</accession>
<dbReference type="InterPro" id="IPR013424">
    <property type="entry name" value="Ice-binding_C"/>
</dbReference>
<reference evidence="2 3" key="2">
    <citation type="submission" date="2013-09" db="EMBL/GenBank/DDBJ databases">
        <title>Whole genome comparison of six Crocosphaera watsonii strains with differing phenotypes.</title>
        <authorList>
            <person name="Bench S.R."/>
            <person name="Heller P."/>
            <person name="Frank I."/>
            <person name="Arciniega M."/>
            <person name="Shilova I.N."/>
            <person name="Zehr J.P."/>
        </authorList>
    </citation>
    <scope>NUCLEOTIDE SEQUENCE [LARGE SCALE GENOMIC DNA]</scope>
    <source>
        <strain evidence="2 3">WH 0402</strain>
    </source>
</reference>
<dbReference type="NCBIfam" id="TIGR02595">
    <property type="entry name" value="PEP_CTERM"/>
    <property type="match status" value="1"/>
</dbReference>
<evidence type="ECO:0000313" key="2">
    <source>
        <dbReference type="EMBL" id="CCQ68843.1"/>
    </source>
</evidence>
<dbReference type="Proteomes" id="UP000018130">
    <property type="component" value="Unassembled WGS sequence"/>
</dbReference>
<reference evidence="2 3" key="1">
    <citation type="submission" date="2013-01" db="EMBL/GenBank/DDBJ databases">
        <authorList>
            <person name="Bench S."/>
        </authorList>
    </citation>
    <scope>NUCLEOTIDE SEQUENCE [LARGE SCALE GENOMIC DNA]</scope>
    <source>
        <strain evidence="2 3">WH 0402</strain>
    </source>
</reference>
<gene>
    <name evidence="2" type="ORF">CWATWH0402_427</name>
</gene>
<organism evidence="2 3">
    <name type="scientific">Crocosphaera watsonii WH 0402</name>
    <dbReference type="NCBI Taxonomy" id="1284629"/>
    <lineage>
        <taxon>Bacteria</taxon>
        <taxon>Bacillati</taxon>
        <taxon>Cyanobacteriota</taxon>
        <taxon>Cyanophyceae</taxon>
        <taxon>Oscillatoriophycideae</taxon>
        <taxon>Chroococcales</taxon>
        <taxon>Aphanothecaceae</taxon>
        <taxon>Crocosphaera</taxon>
    </lineage>
</organism>
<dbReference type="EMBL" id="CAQN01000851">
    <property type="protein sequence ID" value="CCQ68843.1"/>
    <property type="molecule type" value="Genomic_DNA"/>
</dbReference>
<evidence type="ECO:0000313" key="3">
    <source>
        <dbReference type="Proteomes" id="UP000018130"/>
    </source>
</evidence>
<protein>
    <recommendedName>
        <fullName evidence="4">PEP-CTERM protein-sorting domain-containing protein</fullName>
    </recommendedName>
</protein>
<keyword evidence="1" id="KW-1133">Transmembrane helix</keyword>
<dbReference type="AlphaFoldDB" id="T2JSN6"/>
<comment type="caution">
    <text evidence="2">The sequence shown here is derived from an EMBL/GenBank/DDBJ whole genome shotgun (WGS) entry which is preliminary data.</text>
</comment>
<evidence type="ECO:0000256" key="1">
    <source>
        <dbReference type="SAM" id="Phobius"/>
    </source>
</evidence>
<keyword evidence="1" id="KW-0812">Transmembrane</keyword>
<proteinExistence type="predicted"/>
<evidence type="ECO:0008006" key="4">
    <source>
        <dbReference type="Google" id="ProtNLM"/>
    </source>
</evidence>
<keyword evidence="1" id="KW-0472">Membrane</keyword>
<feature type="transmembrane region" description="Helical" evidence="1">
    <location>
        <begin position="20"/>
        <end position="37"/>
    </location>
</feature>
<dbReference type="RefSeq" id="WP_156177826.1">
    <property type="nucleotide sequence ID" value="NZ_CAQN01000851.1"/>
</dbReference>
<sequence length="38" mass="4149">MEFTNDVPPEPPTTVPEPSAILAITLIGILTVLKKICW</sequence>
<name>T2JSN6_CROWT</name>